<dbReference type="SUPFAM" id="SSF49785">
    <property type="entry name" value="Galactose-binding domain-like"/>
    <property type="match status" value="1"/>
</dbReference>
<dbReference type="Proteomes" id="UP000005408">
    <property type="component" value="Unassembled WGS sequence"/>
</dbReference>
<evidence type="ECO:0000259" key="1">
    <source>
        <dbReference type="Pfam" id="PF13843"/>
    </source>
</evidence>
<dbReference type="Gene3D" id="2.170.300.10">
    <property type="entry name" value="Tie2 ligand-binding domain superfamily"/>
    <property type="match status" value="1"/>
</dbReference>
<accession>A0A8W8NQZ7</accession>
<organism evidence="2 3">
    <name type="scientific">Magallana gigas</name>
    <name type="common">Pacific oyster</name>
    <name type="synonym">Crassostrea gigas</name>
    <dbReference type="NCBI Taxonomy" id="29159"/>
    <lineage>
        <taxon>Eukaryota</taxon>
        <taxon>Metazoa</taxon>
        <taxon>Spiralia</taxon>
        <taxon>Lophotrochozoa</taxon>
        <taxon>Mollusca</taxon>
        <taxon>Bivalvia</taxon>
        <taxon>Autobranchia</taxon>
        <taxon>Pteriomorphia</taxon>
        <taxon>Ostreida</taxon>
        <taxon>Ostreoidea</taxon>
        <taxon>Ostreidae</taxon>
        <taxon>Magallana</taxon>
    </lineage>
</organism>
<dbReference type="Gene3D" id="2.60.120.260">
    <property type="entry name" value="Galactose-binding domain-like"/>
    <property type="match status" value="1"/>
</dbReference>
<dbReference type="AlphaFoldDB" id="A0A8W8NQZ7"/>
<evidence type="ECO:0000313" key="3">
    <source>
        <dbReference type="Proteomes" id="UP000005408"/>
    </source>
</evidence>
<sequence length="491" mass="55889">MYWSQNKFLGNQGFKDTMSRSRFRRLTEYLHLNDNTTQGPVGSPEYDWLHKIRPLIEMTRRNFQRYMMPGQCQSIDEGMIRYKGHYFAKQYTPCKPIKRGMKVWMRCEPNGYTNDYKIYLGKHDEMQGQSLGERVVKHFSKPLKWKGHHLFFDRYFTSIPLLQNLEVNGIYACGTINTNRKGFPHELKNPTFSGRGDTEQLQHDNLVATAWKDAKPVHIVSTTSDPLGDGPTHRRVPGAIALSYDNLSYRKIATQSHTYSSNNYMYDASKAVDGNIATCMRTLDIGRTSPQKTVWWKVDLGEVYTINSINILFRAYNGYEARQRGRNTTCIYGSNCDIPCPASCKDNICQEQNGNCYDCKPGWLGSFCNTTCGTGWYGVNCSQPCVGHCRDGITCNHVTGLCDRGCNAGWTGYMCNKECNRGTFGYECVNTCHCLNISSCDKRTGTCDGGCTPGYINNNCSTSKYYDQMYIHKESKTVSNGQEYNTSERNS</sequence>
<dbReference type="InterPro" id="IPR008979">
    <property type="entry name" value="Galactose-bd-like_sf"/>
</dbReference>
<reference evidence="2" key="1">
    <citation type="submission" date="2022-08" db="UniProtKB">
        <authorList>
            <consortium name="EnsemblMetazoa"/>
        </authorList>
    </citation>
    <scope>IDENTIFICATION</scope>
    <source>
        <strain evidence="2">05x7-T-G4-1.051#20</strain>
    </source>
</reference>
<dbReference type="Pfam" id="PF13843">
    <property type="entry name" value="DDE_Tnp_1_7"/>
    <property type="match status" value="1"/>
</dbReference>
<evidence type="ECO:0000313" key="2">
    <source>
        <dbReference type="EnsemblMetazoa" id="G7511.1:cds"/>
    </source>
</evidence>
<dbReference type="Pfam" id="PF22633">
    <property type="entry name" value="F5_F8_type_C_2"/>
    <property type="match status" value="1"/>
</dbReference>
<keyword evidence="3" id="KW-1185">Reference proteome</keyword>
<dbReference type="EnsemblMetazoa" id="G7511.1">
    <property type="protein sequence ID" value="G7511.1:cds"/>
    <property type="gene ID" value="G7511"/>
</dbReference>
<dbReference type="PANTHER" id="PTHR46599:SF2">
    <property type="entry name" value="PIGGYBAC TRANSPOSABLE ELEMENT-DERIVED PROTEIN 4-LIKE"/>
    <property type="match status" value="1"/>
</dbReference>
<dbReference type="InterPro" id="IPR029526">
    <property type="entry name" value="PGBD"/>
</dbReference>
<protein>
    <recommendedName>
        <fullName evidence="1">PiggyBac transposable element-derived protein domain-containing protein</fullName>
    </recommendedName>
</protein>
<dbReference type="PANTHER" id="PTHR46599">
    <property type="entry name" value="PIGGYBAC TRANSPOSABLE ELEMENT-DERIVED PROTEIN 4"/>
    <property type="match status" value="1"/>
</dbReference>
<feature type="domain" description="PiggyBac transposable element-derived protein" evidence="1">
    <location>
        <begin position="1"/>
        <end position="225"/>
    </location>
</feature>
<proteinExistence type="predicted"/>
<name>A0A8W8NQZ7_MAGGI</name>